<gene>
    <name evidence="1" type="ORF">E8M01_06395</name>
</gene>
<evidence type="ECO:0000313" key="1">
    <source>
        <dbReference type="EMBL" id="QCI69066.1"/>
    </source>
</evidence>
<accession>A0A4D7BJ63</accession>
<reference evidence="1 2" key="1">
    <citation type="submission" date="2019-04" db="EMBL/GenBank/DDBJ databases">
        <title>Phreatobacter aquaticus sp. nov.</title>
        <authorList>
            <person name="Choi A."/>
        </authorList>
    </citation>
    <scope>NUCLEOTIDE SEQUENCE [LARGE SCALE GENOMIC DNA]</scope>
    <source>
        <strain evidence="1 2">KCTC 52518</strain>
    </source>
</reference>
<protein>
    <submittedName>
        <fullName evidence="1">DUF2855 family protein</fullName>
    </submittedName>
</protein>
<dbReference type="KEGG" id="pstg:E8M01_06395"/>
<name>A0A4D7BJ63_9HYPH</name>
<organism evidence="1 2">
    <name type="scientific">Phreatobacter stygius</name>
    <dbReference type="NCBI Taxonomy" id="1940610"/>
    <lineage>
        <taxon>Bacteria</taxon>
        <taxon>Pseudomonadati</taxon>
        <taxon>Pseudomonadota</taxon>
        <taxon>Alphaproteobacteria</taxon>
        <taxon>Hyphomicrobiales</taxon>
        <taxon>Phreatobacteraceae</taxon>
        <taxon>Phreatobacter</taxon>
    </lineage>
</organism>
<dbReference type="AlphaFoldDB" id="A0A4D7BJ63"/>
<evidence type="ECO:0000313" key="2">
    <source>
        <dbReference type="Proteomes" id="UP000298781"/>
    </source>
</evidence>
<sequence length="364" mass="39468">MKSVNFEVNRNDLRQSRVETVPIDAAAAVASGKAVLALDHFALTANNITYAAFGDQMSYWDFFPAAEGFGRIPVWGFADVVASGVEGLAVGERIYGYFPMSSHLVVEPGRLTPRRFIDVSEHRKALPAVYNSYERVAADPAYSRTGESVQMILKPLVVTSFLIADFLDDNGFFGARQVLVSSASSKTSLGLAFCLKRLAAAGVTVIGLTSPANRAFVETVGYFDRVVTYDAIDGLDPAVPSVYVDMAGSAAVLTKVHQHFGERLTYSCRVGGTHWEGLAKRMDLPGARPKFFFAPEQIAKRHGDWGPGGLEQRFAGVWDELTGSVEDWLAIEDHHGPAAIKAAYHDMLEGRVSPATGLIMSLKS</sequence>
<dbReference type="InterPro" id="IPR021276">
    <property type="entry name" value="DUF2855"/>
</dbReference>
<dbReference type="EMBL" id="CP039690">
    <property type="protein sequence ID" value="QCI69066.1"/>
    <property type="molecule type" value="Genomic_DNA"/>
</dbReference>
<keyword evidence="2" id="KW-1185">Reference proteome</keyword>
<dbReference type="Proteomes" id="UP000298781">
    <property type="component" value="Chromosome"/>
</dbReference>
<dbReference type="Pfam" id="PF11017">
    <property type="entry name" value="DUF2855"/>
    <property type="match status" value="1"/>
</dbReference>
<dbReference type="OrthoDB" id="8953110at2"/>
<proteinExistence type="predicted"/>